<accession>A0A4R5VBX8</accession>
<organism evidence="2 3">
    <name type="scientific">Antarcticimicrobium luteum</name>
    <dbReference type="NCBI Taxonomy" id="2547397"/>
    <lineage>
        <taxon>Bacteria</taxon>
        <taxon>Pseudomonadati</taxon>
        <taxon>Pseudomonadota</taxon>
        <taxon>Alphaproteobacteria</taxon>
        <taxon>Rhodobacterales</taxon>
        <taxon>Paracoccaceae</taxon>
        <taxon>Antarcticimicrobium</taxon>
    </lineage>
</organism>
<feature type="region of interest" description="Disordered" evidence="1">
    <location>
        <begin position="1"/>
        <end position="32"/>
    </location>
</feature>
<protein>
    <submittedName>
        <fullName evidence="2">DUF3489 domain-containing protein</fullName>
    </submittedName>
</protein>
<dbReference type="InterPro" id="IPR036390">
    <property type="entry name" value="WH_DNA-bd_sf"/>
</dbReference>
<dbReference type="Pfam" id="PF11994">
    <property type="entry name" value="DUF3489"/>
    <property type="match status" value="1"/>
</dbReference>
<feature type="region of interest" description="Disordered" evidence="1">
    <location>
        <begin position="74"/>
        <end position="98"/>
    </location>
</feature>
<sequence length="98" mass="10891">MSSGSPRYEGAASRRLRNQRRHLMTKTKQTKIGKVQAMLRRPSGASLEAICKATGWQPHSARAALSTLRKKGAAIERRDSDTGKSATYHLLDKQEDRA</sequence>
<dbReference type="OrthoDB" id="7206991at2"/>
<comment type="caution">
    <text evidence="2">The sequence shown here is derived from an EMBL/GenBank/DDBJ whole genome shotgun (WGS) entry which is preliminary data.</text>
</comment>
<keyword evidence="3" id="KW-1185">Reference proteome</keyword>
<evidence type="ECO:0000313" key="2">
    <source>
        <dbReference type="EMBL" id="TDK49689.1"/>
    </source>
</evidence>
<dbReference type="EMBL" id="SMUV01000061">
    <property type="protein sequence ID" value="TDK49689.1"/>
    <property type="molecule type" value="Genomic_DNA"/>
</dbReference>
<evidence type="ECO:0000256" key="1">
    <source>
        <dbReference type="SAM" id="MobiDB-lite"/>
    </source>
</evidence>
<dbReference type="AlphaFoldDB" id="A0A4R5VBX8"/>
<name>A0A4R5VBX8_9RHOB</name>
<feature type="compositionally biased region" description="Basic residues" evidence="1">
    <location>
        <begin position="14"/>
        <end position="31"/>
    </location>
</feature>
<dbReference type="InterPro" id="IPR021880">
    <property type="entry name" value="DUF3489"/>
</dbReference>
<proteinExistence type="predicted"/>
<dbReference type="Proteomes" id="UP000295301">
    <property type="component" value="Unassembled WGS sequence"/>
</dbReference>
<gene>
    <name evidence="2" type="ORF">E1832_08855</name>
</gene>
<evidence type="ECO:0000313" key="3">
    <source>
        <dbReference type="Proteomes" id="UP000295301"/>
    </source>
</evidence>
<dbReference type="SUPFAM" id="SSF46785">
    <property type="entry name" value="Winged helix' DNA-binding domain"/>
    <property type="match status" value="1"/>
</dbReference>
<reference evidence="2 3" key="1">
    <citation type="submission" date="2019-03" db="EMBL/GenBank/DDBJ databases">
        <title>Ruegeria lutea sp. nov., a novel strain, isolated from marine sediment, the Masan Bay, South Korea.</title>
        <authorList>
            <person name="Kim J."/>
            <person name="Kim D.-Y."/>
            <person name="Lee S.-S."/>
        </authorList>
    </citation>
    <scope>NUCLEOTIDE SEQUENCE [LARGE SCALE GENOMIC DNA]</scope>
    <source>
        <strain evidence="2 3">318-1</strain>
    </source>
</reference>